<sequence>MWNTVFPSFLIGLREGLEGGLVVSILIATLVRAGAKDRVGAVWAGVAAALALSLSFAAVLTFTSASLPAGGQDAFGGVLSLLAVCFVTTMVFWMRRNARAMSGDLKARVTEALARGGRVLVLTAFLAVGREGLETSLFLWTTAKSAGTAKGPALGASLGIVLAVLLCWGLYRRVLKINLTKFFTATGMVLIVIAAGVFAYGLGDLQEGNLVPGYAAHAVNLHGIDAGSWYATLIAGTLNLTPVMTWLQVSGYVLYLVPTMTLFVIGVRRAAAPASAAPGQDRHAAEEAAVAARLARKAEAASQAASPSRRMPRWAVYTSVVTVPVVAAVGAISVMGTSNSASATDIAITEKACGTGWSSPASGSQSFVVRNNGANTAEVYLINPTSNAVYGEDPDVTPGSTETMNVSLGTGAYVFRCSFVDGTVLNSTTYHVSGAGPAAAGVAPVTEQDMETPVYQYRGYIQDSLPTLLAAAERLDADLKAGNLAQARTDWLPAHLDYERLGAAYGTFDDFDAEINGSASGLAQGTATKDWTGFFRIEYGLWHGQSATVLGPLGDTLVTDIKGLIKAFPGQTTPANDLPLRTHEILENALQFQLTGIQDYGSGTTLATLYANTQGTQQVLSTISDLIQSRDPSLLSAIDAGLATVQQDLTALHAGPCTGTCAVPDSLASLTTAQRQKVDADLGQLLESLSVVPDLLEERTAA</sequence>
<dbReference type="GO" id="GO:0015093">
    <property type="term" value="F:ferrous iron transmembrane transporter activity"/>
    <property type="evidence" value="ECO:0007669"/>
    <property type="project" value="TreeGrafter"/>
</dbReference>
<evidence type="ECO:0000259" key="10">
    <source>
        <dbReference type="Pfam" id="PF09375"/>
    </source>
</evidence>
<dbReference type="Pfam" id="PF03239">
    <property type="entry name" value="FTR1"/>
    <property type="match status" value="1"/>
</dbReference>
<dbReference type="RefSeq" id="WP_212527722.1">
    <property type="nucleotide sequence ID" value="NZ_JAGSOG010000024.1"/>
</dbReference>
<feature type="transmembrane region" description="Helical" evidence="9">
    <location>
        <begin position="74"/>
        <end position="94"/>
    </location>
</feature>
<dbReference type="InterPro" id="IPR018976">
    <property type="entry name" value="Imelysin-like"/>
</dbReference>
<feature type="transmembrane region" description="Helical" evidence="9">
    <location>
        <begin position="115"/>
        <end position="133"/>
    </location>
</feature>
<dbReference type="Pfam" id="PF09375">
    <property type="entry name" value="Peptidase_M75"/>
    <property type="match status" value="1"/>
</dbReference>
<feature type="transmembrane region" description="Helical" evidence="9">
    <location>
        <begin position="183"/>
        <end position="202"/>
    </location>
</feature>
<protein>
    <submittedName>
        <fullName evidence="11">FTR1 family protein</fullName>
    </submittedName>
</protein>
<evidence type="ECO:0000256" key="8">
    <source>
        <dbReference type="ARBA" id="ARBA00023136"/>
    </source>
</evidence>
<feature type="transmembrane region" description="Helical" evidence="9">
    <location>
        <begin position="42"/>
        <end position="62"/>
    </location>
</feature>
<dbReference type="InterPro" id="IPR004923">
    <property type="entry name" value="FTR1/Fip1/EfeU"/>
</dbReference>
<dbReference type="InterPro" id="IPR034981">
    <property type="entry name" value="Imelysin-like_EfeO/Algp7"/>
</dbReference>
<evidence type="ECO:0000256" key="7">
    <source>
        <dbReference type="ARBA" id="ARBA00022989"/>
    </source>
</evidence>
<evidence type="ECO:0000256" key="3">
    <source>
        <dbReference type="ARBA" id="ARBA00005989"/>
    </source>
</evidence>
<comment type="similarity">
    <text evidence="3">Belongs to the EfeM/EfeO family.</text>
</comment>
<evidence type="ECO:0000256" key="5">
    <source>
        <dbReference type="ARBA" id="ARBA00022692"/>
    </source>
</evidence>
<dbReference type="PANTHER" id="PTHR31632:SF2">
    <property type="entry name" value="PLASMA MEMBRANE IRON PERMEASE"/>
    <property type="match status" value="1"/>
</dbReference>
<comment type="subcellular location">
    <subcellularLocation>
        <location evidence="2">Cell envelope</location>
    </subcellularLocation>
    <subcellularLocation>
        <location evidence="1">Membrane</location>
        <topology evidence="1">Multi-pass membrane protein</topology>
    </subcellularLocation>
</comment>
<feature type="transmembrane region" description="Helical" evidence="9">
    <location>
        <begin position="16"/>
        <end position="35"/>
    </location>
</feature>
<reference evidence="11" key="1">
    <citation type="submission" date="2021-04" db="EMBL/GenBank/DDBJ databases">
        <title>Genome based classification of Actinospica acidithermotolerans sp. nov., an actinobacterium isolated from an Indonesian hot spring.</title>
        <authorList>
            <person name="Kusuma A.B."/>
            <person name="Putra K.E."/>
            <person name="Nafisah S."/>
            <person name="Loh J."/>
            <person name="Nouioui I."/>
            <person name="Goodfellow M."/>
        </authorList>
    </citation>
    <scope>NUCLEOTIDE SEQUENCE</scope>
    <source>
        <strain evidence="11">CSCA 57</strain>
    </source>
</reference>
<keyword evidence="5 9" id="KW-0812">Transmembrane</keyword>
<feature type="transmembrane region" description="Helical" evidence="9">
    <location>
        <begin position="314"/>
        <end position="336"/>
    </location>
</feature>
<dbReference type="GO" id="GO:0030313">
    <property type="term" value="C:cell envelope"/>
    <property type="evidence" value="ECO:0007669"/>
    <property type="project" value="UniProtKB-SubCell"/>
</dbReference>
<dbReference type="CDD" id="cd14656">
    <property type="entry name" value="Imelysin-like_EfeO"/>
    <property type="match status" value="1"/>
</dbReference>
<feature type="transmembrane region" description="Helical" evidence="9">
    <location>
        <begin position="246"/>
        <end position="267"/>
    </location>
</feature>
<evidence type="ECO:0000256" key="1">
    <source>
        <dbReference type="ARBA" id="ARBA00004141"/>
    </source>
</evidence>
<dbReference type="NCBIfam" id="NF041756">
    <property type="entry name" value="EfeU"/>
    <property type="match status" value="1"/>
</dbReference>
<dbReference type="EMBL" id="JAGSOG010000024">
    <property type="protein sequence ID" value="MBR7833200.1"/>
    <property type="molecule type" value="Genomic_DNA"/>
</dbReference>
<keyword evidence="8 9" id="KW-0472">Membrane</keyword>
<organism evidence="11 12">
    <name type="scientific">Actinospica durhamensis</name>
    <dbReference type="NCBI Taxonomy" id="1508375"/>
    <lineage>
        <taxon>Bacteria</taxon>
        <taxon>Bacillati</taxon>
        <taxon>Actinomycetota</taxon>
        <taxon>Actinomycetes</taxon>
        <taxon>Catenulisporales</taxon>
        <taxon>Actinospicaceae</taxon>
        <taxon>Actinospica</taxon>
    </lineage>
</organism>
<evidence type="ECO:0000313" key="12">
    <source>
        <dbReference type="Proteomes" id="UP000675781"/>
    </source>
</evidence>
<name>A0A941ELM5_9ACTN</name>
<dbReference type="Gene3D" id="1.20.1420.20">
    <property type="entry name" value="M75 peptidase, HXXE motif"/>
    <property type="match status" value="1"/>
</dbReference>
<proteinExistence type="inferred from homology"/>
<keyword evidence="6" id="KW-0732">Signal</keyword>
<feature type="transmembrane region" description="Helical" evidence="9">
    <location>
        <begin position="153"/>
        <end position="171"/>
    </location>
</feature>
<dbReference type="Proteomes" id="UP000675781">
    <property type="component" value="Unassembled WGS sequence"/>
</dbReference>
<evidence type="ECO:0000256" key="6">
    <source>
        <dbReference type="ARBA" id="ARBA00022729"/>
    </source>
</evidence>
<comment type="similarity">
    <text evidence="4">Belongs to the oxidase-dependent Fe transporter (OFeT) (TC 9.A.10.1) family.</text>
</comment>
<dbReference type="AlphaFoldDB" id="A0A941ELM5"/>
<accession>A0A941ELM5</accession>
<evidence type="ECO:0000256" key="4">
    <source>
        <dbReference type="ARBA" id="ARBA00008333"/>
    </source>
</evidence>
<evidence type="ECO:0000256" key="2">
    <source>
        <dbReference type="ARBA" id="ARBA00004196"/>
    </source>
</evidence>
<dbReference type="GO" id="GO:0033573">
    <property type="term" value="C:high-affinity iron permease complex"/>
    <property type="evidence" value="ECO:0007669"/>
    <property type="project" value="InterPro"/>
</dbReference>
<evidence type="ECO:0000313" key="11">
    <source>
        <dbReference type="EMBL" id="MBR7833200.1"/>
    </source>
</evidence>
<evidence type="ECO:0000256" key="9">
    <source>
        <dbReference type="SAM" id="Phobius"/>
    </source>
</evidence>
<dbReference type="InterPro" id="IPR038352">
    <property type="entry name" value="Imelysin_sf"/>
</dbReference>
<dbReference type="PANTHER" id="PTHR31632">
    <property type="entry name" value="IRON TRANSPORTER FTH1"/>
    <property type="match status" value="1"/>
</dbReference>
<gene>
    <name evidence="11" type="ORF">KDL01_07985</name>
</gene>
<keyword evidence="7 9" id="KW-1133">Transmembrane helix</keyword>
<feature type="domain" description="Imelysin-like" evidence="10">
    <location>
        <begin position="457"/>
        <end position="690"/>
    </location>
</feature>
<keyword evidence="12" id="KW-1185">Reference proteome</keyword>
<comment type="caution">
    <text evidence="11">The sequence shown here is derived from an EMBL/GenBank/DDBJ whole genome shotgun (WGS) entry which is preliminary data.</text>
</comment>